<dbReference type="AlphaFoldDB" id="G2YGN5"/>
<dbReference type="InterPro" id="IPR011333">
    <property type="entry name" value="SKP1/BTB/POZ_sf"/>
</dbReference>
<name>G2YGN5_BOTF4</name>
<reference evidence="2" key="1">
    <citation type="journal article" date="2011" name="PLoS Genet.">
        <title>Genomic analysis of the necrotrophic fungal pathogens Sclerotinia sclerotiorum and Botrytis cinerea.</title>
        <authorList>
            <person name="Amselem J."/>
            <person name="Cuomo C.A."/>
            <person name="van Kan J.A."/>
            <person name="Viaud M."/>
            <person name="Benito E.P."/>
            <person name="Couloux A."/>
            <person name="Coutinho P.M."/>
            <person name="de Vries R.P."/>
            <person name="Dyer P.S."/>
            <person name="Fillinger S."/>
            <person name="Fournier E."/>
            <person name="Gout L."/>
            <person name="Hahn M."/>
            <person name="Kohn L."/>
            <person name="Lapalu N."/>
            <person name="Plummer K.M."/>
            <person name="Pradier J.M."/>
            <person name="Quevillon E."/>
            <person name="Sharon A."/>
            <person name="Simon A."/>
            <person name="ten Have A."/>
            <person name="Tudzynski B."/>
            <person name="Tudzynski P."/>
            <person name="Wincker P."/>
            <person name="Andrew M."/>
            <person name="Anthouard V."/>
            <person name="Beever R.E."/>
            <person name="Beffa R."/>
            <person name="Benoit I."/>
            <person name="Bouzid O."/>
            <person name="Brault B."/>
            <person name="Chen Z."/>
            <person name="Choquer M."/>
            <person name="Collemare J."/>
            <person name="Cotton P."/>
            <person name="Danchin E.G."/>
            <person name="Da Silva C."/>
            <person name="Gautier A."/>
            <person name="Giraud C."/>
            <person name="Giraud T."/>
            <person name="Gonzalez C."/>
            <person name="Grossetete S."/>
            <person name="Guldener U."/>
            <person name="Henrissat B."/>
            <person name="Howlett B.J."/>
            <person name="Kodira C."/>
            <person name="Kretschmer M."/>
            <person name="Lappartient A."/>
            <person name="Leroch M."/>
            <person name="Levis C."/>
            <person name="Mauceli E."/>
            <person name="Neuveglise C."/>
            <person name="Oeser B."/>
            <person name="Pearson M."/>
            <person name="Poulain J."/>
            <person name="Poussereau N."/>
            <person name="Quesneville H."/>
            <person name="Rascle C."/>
            <person name="Schumacher J."/>
            <person name="Segurens B."/>
            <person name="Sexton A."/>
            <person name="Silva E."/>
            <person name="Sirven C."/>
            <person name="Soanes D.M."/>
            <person name="Talbot N.J."/>
            <person name="Templeton M."/>
            <person name="Yandava C."/>
            <person name="Yarden O."/>
            <person name="Zeng Q."/>
            <person name="Rollins J.A."/>
            <person name="Lebrun M.H."/>
            <person name="Dickman M."/>
        </authorList>
    </citation>
    <scope>NUCLEOTIDE SEQUENCE [LARGE SCALE GENOMIC DNA]</scope>
    <source>
        <strain evidence="2">T4</strain>
    </source>
</reference>
<evidence type="ECO:0000313" key="1">
    <source>
        <dbReference type="EMBL" id="CCD34904.1"/>
    </source>
</evidence>
<dbReference type="EMBL" id="FQ790331">
    <property type="protein sequence ID" value="CCD34904.1"/>
    <property type="molecule type" value="Genomic_DNA"/>
</dbReference>
<sequence length="311" mass="35488">MAESAPSDGGSQYQVQIKKFAFPGQLLDTRFRLFGKIEIHAHSSLLKMHSAFFRKFMDSPDKLPAKTGAALAYEWVDEVDDDGSGWHVVADSNKQGPSKSLQGRSEPEIDSFVAMLNCIYRIPFKVDPEQLVELTKLADYYRCLPAASNNLYACFYMSPNFDIHKAYDLIESAYKLRHPLLFRDCVIYIAGTMRQTPKFPLKNKDPNIQQALKQALMTVRNKIFENLLIAYESVHSTACQYDEPLFKAMKEASMNVLEKGKFFHPEFFRTLVDQEEEFLDDLETVLSGNLQLDSSAMAGIVRHYRNRLVAV</sequence>
<gene>
    <name evidence="1" type="ORF">BofuT4_P086080.1</name>
</gene>
<evidence type="ECO:0008006" key="3">
    <source>
        <dbReference type="Google" id="ProtNLM"/>
    </source>
</evidence>
<dbReference type="Proteomes" id="UP000008177">
    <property type="component" value="Unplaced contigs"/>
</dbReference>
<evidence type="ECO:0000313" key="2">
    <source>
        <dbReference type="Proteomes" id="UP000008177"/>
    </source>
</evidence>
<dbReference type="Gene3D" id="3.30.710.10">
    <property type="entry name" value="Potassium Channel Kv1.1, Chain A"/>
    <property type="match status" value="1"/>
</dbReference>
<dbReference type="InParanoid" id="G2YGN5"/>
<accession>G2YGN5</accession>
<proteinExistence type="predicted"/>
<organism evidence="1 2">
    <name type="scientific">Botryotinia fuckeliana (strain T4)</name>
    <name type="common">Noble rot fungus</name>
    <name type="synonym">Botrytis cinerea</name>
    <dbReference type="NCBI Taxonomy" id="999810"/>
    <lineage>
        <taxon>Eukaryota</taxon>
        <taxon>Fungi</taxon>
        <taxon>Dikarya</taxon>
        <taxon>Ascomycota</taxon>
        <taxon>Pezizomycotina</taxon>
        <taxon>Leotiomycetes</taxon>
        <taxon>Helotiales</taxon>
        <taxon>Sclerotiniaceae</taxon>
        <taxon>Botrytis</taxon>
    </lineage>
</organism>
<dbReference type="SUPFAM" id="SSF54695">
    <property type="entry name" value="POZ domain"/>
    <property type="match status" value="1"/>
</dbReference>
<protein>
    <recommendedName>
        <fullName evidence="3">BTB domain-containing protein</fullName>
    </recommendedName>
</protein>
<dbReference type="HOGENOM" id="CLU_071338_0_0_1"/>
<dbReference type="OrthoDB" id="2129688at2759"/>